<evidence type="ECO:0000256" key="3">
    <source>
        <dbReference type="ARBA" id="ARBA00022833"/>
    </source>
</evidence>
<dbReference type="PROSITE" id="PS50089">
    <property type="entry name" value="ZF_RING_2"/>
    <property type="match status" value="1"/>
</dbReference>
<dbReference type="InterPro" id="IPR013083">
    <property type="entry name" value="Znf_RING/FYVE/PHD"/>
</dbReference>
<dbReference type="Pfam" id="PF13920">
    <property type="entry name" value="zf-C3HC4_3"/>
    <property type="match status" value="1"/>
</dbReference>
<accession>A0ABP1FLB3</accession>
<gene>
    <name evidence="7" type="primary">g557</name>
    <name evidence="7" type="ORF">VP750_LOCUS486</name>
</gene>
<dbReference type="PROSITE" id="PS00518">
    <property type="entry name" value="ZF_RING_1"/>
    <property type="match status" value="1"/>
</dbReference>
<dbReference type="InterPro" id="IPR017907">
    <property type="entry name" value="Znf_RING_CS"/>
</dbReference>
<protein>
    <submittedName>
        <fullName evidence="7">G557 protein</fullName>
    </submittedName>
</protein>
<feature type="compositionally biased region" description="Low complexity" evidence="5">
    <location>
        <begin position="153"/>
        <end position="171"/>
    </location>
</feature>
<dbReference type="Proteomes" id="UP001497392">
    <property type="component" value="Unassembled WGS sequence"/>
</dbReference>
<evidence type="ECO:0000259" key="6">
    <source>
        <dbReference type="PROSITE" id="PS50089"/>
    </source>
</evidence>
<dbReference type="InterPro" id="IPR001841">
    <property type="entry name" value="Znf_RING"/>
</dbReference>
<sequence>MGGSWSRPERWIEAVKLACITTGIGALQFIRWQLARAELQERERERERRSRRRGFFACEDEGDTARDRKGLVGGMPEGMRQAALHLIDYQLTPMLVDQWRMALVQVLFESHPGPSIPESDPELREVLLDSLKTYEQEEAQRPAFGEQPHIHVPEPSSSAGPSSRPAAAAAAEAAARRAEYAASSSRVASSTYPAVKHAEPSAPPDQAEASAPPMSEHMAQVYGQGSSDEWPAEEEPPDVECHICMDADVEVESLPCKHRMCIPCAKAVCSMPDHAPQCPFCRAAITRLLRLPVAV</sequence>
<dbReference type="SUPFAM" id="SSF57850">
    <property type="entry name" value="RING/U-box"/>
    <property type="match status" value="1"/>
</dbReference>
<comment type="caution">
    <text evidence="7">The sequence shown here is derived from an EMBL/GenBank/DDBJ whole genome shotgun (WGS) entry which is preliminary data.</text>
</comment>
<name>A0ABP1FLB3_9CHLO</name>
<evidence type="ECO:0000256" key="5">
    <source>
        <dbReference type="SAM" id="MobiDB-lite"/>
    </source>
</evidence>
<proteinExistence type="predicted"/>
<keyword evidence="2 4" id="KW-0863">Zinc-finger</keyword>
<dbReference type="SMART" id="SM00184">
    <property type="entry name" value="RING"/>
    <property type="match status" value="1"/>
</dbReference>
<evidence type="ECO:0000256" key="1">
    <source>
        <dbReference type="ARBA" id="ARBA00022723"/>
    </source>
</evidence>
<reference evidence="7 8" key="1">
    <citation type="submission" date="2024-06" db="EMBL/GenBank/DDBJ databases">
        <authorList>
            <person name="Kraege A."/>
            <person name="Thomma B."/>
        </authorList>
    </citation>
    <scope>NUCLEOTIDE SEQUENCE [LARGE SCALE GENOMIC DNA]</scope>
</reference>
<keyword evidence="8" id="KW-1185">Reference proteome</keyword>
<evidence type="ECO:0000313" key="7">
    <source>
        <dbReference type="EMBL" id="CAL5218827.1"/>
    </source>
</evidence>
<evidence type="ECO:0000256" key="2">
    <source>
        <dbReference type="ARBA" id="ARBA00022771"/>
    </source>
</evidence>
<feature type="domain" description="RING-type" evidence="6">
    <location>
        <begin position="241"/>
        <end position="282"/>
    </location>
</feature>
<feature type="region of interest" description="Disordered" evidence="5">
    <location>
        <begin position="141"/>
        <end position="171"/>
    </location>
</feature>
<keyword evidence="3" id="KW-0862">Zinc</keyword>
<dbReference type="Gene3D" id="3.30.40.10">
    <property type="entry name" value="Zinc/RING finger domain, C3HC4 (zinc finger)"/>
    <property type="match status" value="1"/>
</dbReference>
<keyword evidence="1" id="KW-0479">Metal-binding</keyword>
<organism evidence="7 8">
    <name type="scientific">Coccomyxa viridis</name>
    <dbReference type="NCBI Taxonomy" id="1274662"/>
    <lineage>
        <taxon>Eukaryota</taxon>
        <taxon>Viridiplantae</taxon>
        <taxon>Chlorophyta</taxon>
        <taxon>core chlorophytes</taxon>
        <taxon>Trebouxiophyceae</taxon>
        <taxon>Trebouxiophyceae incertae sedis</taxon>
        <taxon>Coccomyxaceae</taxon>
        <taxon>Coccomyxa</taxon>
    </lineage>
</organism>
<evidence type="ECO:0000256" key="4">
    <source>
        <dbReference type="PROSITE-ProRule" id="PRU00175"/>
    </source>
</evidence>
<evidence type="ECO:0000313" key="8">
    <source>
        <dbReference type="Proteomes" id="UP001497392"/>
    </source>
</evidence>
<feature type="region of interest" description="Disordered" evidence="5">
    <location>
        <begin position="191"/>
        <end position="214"/>
    </location>
</feature>
<dbReference type="EMBL" id="CAXHTA020000001">
    <property type="protein sequence ID" value="CAL5218827.1"/>
    <property type="molecule type" value="Genomic_DNA"/>
</dbReference>